<dbReference type="GeneID" id="33570397"/>
<reference evidence="3 4" key="1">
    <citation type="submission" date="2016-07" db="EMBL/GenBank/DDBJ databases">
        <title>Pervasive Adenine N6-methylation of Active Genes in Fungi.</title>
        <authorList>
            <consortium name="DOE Joint Genome Institute"/>
            <person name="Mondo S.J."/>
            <person name="Dannebaum R.O."/>
            <person name="Kuo R.C."/>
            <person name="Labutti K."/>
            <person name="Haridas S."/>
            <person name="Kuo A."/>
            <person name="Salamov A."/>
            <person name="Ahrendt S.R."/>
            <person name="Lipzen A."/>
            <person name="Sullivan W."/>
            <person name="Andreopoulos W.B."/>
            <person name="Clum A."/>
            <person name="Lindquist E."/>
            <person name="Daum C."/>
            <person name="Ramamoorthy G.K."/>
            <person name="Gryganskyi A."/>
            <person name="Culley D."/>
            <person name="Magnuson J.K."/>
            <person name="James T.Y."/>
            <person name="O'Malley M.A."/>
            <person name="Stajich J.E."/>
            <person name="Spatafora J.W."/>
            <person name="Visel A."/>
            <person name="Grigoriev I.V."/>
        </authorList>
    </citation>
    <scope>NUCLEOTIDE SEQUENCE [LARGE SCALE GENOMIC DNA]</scope>
    <source>
        <strain evidence="3 4">NRRL 3116</strain>
    </source>
</reference>
<evidence type="ECO:0000256" key="1">
    <source>
        <dbReference type="SAM" id="MobiDB-lite"/>
    </source>
</evidence>
<evidence type="ECO:0000313" key="4">
    <source>
        <dbReference type="Proteomes" id="UP000193648"/>
    </source>
</evidence>
<dbReference type="EMBL" id="MCFF01000006">
    <property type="protein sequence ID" value="ORZ26779.1"/>
    <property type="molecule type" value="Genomic_DNA"/>
</dbReference>
<dbReference type="RefSeq" id="XP_021884542.1">
    <property type="nucleotide sequence ID" value="XM_022028554.1"/>
</dbReference>
<gene>
    <name evidence="3" type="ORF">BCR41DRAFT_393386</name>
</gene>
<proteinExistence type="predicted"/>
<keyword evidence="2" id="KW-1133">Transmembrane helix</keyword>
<sequence length="285" mass="32868">MLHRFLNDLPNLRSISATASFSMPQDIDQDYLKIEHQRPQPIFNLENLDLLLNIDALVVMAHVNTSEWIKAPFSQKWLDFFFSLLGRLEGLKRMSLRSLDNHAGQLLLLKNGYLSRLGNLKQLRELQYGISFSPWYEWGKEEARWILEHWPRLCCMDVLDIQELDAISGDFKEEMLTQKPLMEMRSSVATNPLFQILFSLTIWSLILGIPLLILSIAFYYMARGTGNVAGFVVDKATKRVRQYQQEQRKQDDLLMDFGQSSSTSSNNSSNWNSHDVYKRTGVGAA</sequence>
<evidence type="ECO:0000313" key="3">
    <source>
        <dbReference type="EMBL" id="ORZ26779.1"/>
    </source>
</evidence>
<dbReference type="InParanoid" id="A0A1Y2GWX8"/>
<evidence type="ECO:0000256" key="2">
    <source>
        <dbReference type="SAM" id="Phobius"/>
    </source>
</evidence>
<keyword evidence="2" id="KW-0812">Transmembrane</keyword>
<dbReference type="AlphaFoldDB" id="A0A1Y2GWX8"/>
<dbReference type="Proteomes" id="UP000193648">
    <property type="component" value="Unassembled WGS sequence"/>
</dbReference>
<feature type="compositionally biased region" description="Low complexity" evidence="1">
    <location>
        <begin position="260"/>
        <end position="273"/>
    </location>
</feature>
<feature type="transmembrane region" description="Helical" evidence="2">
    <location>
        <begin position="193"/>
        <end position="220"/>
    </location>
</feature>
<keyword evidence="4" id="KW-1185">Reference proteome</keyword>
<comment type="caution">
    <text evidence="3">The sequence shown here is derived from an EMBL/GenBank/DDBJ whole genome shotgun (WGS) entry which is preliminary data.</text>
</comment>
<keyword evidence="2" id="KW-0472">Membrane</keyword>
<dbReference type="OrthoDB" id="2370386at2759"/>
<feature type="region of interest" description="Disordered" evidence="1">
    <location>
        <begin position="254"/>
        <end position="275"/>
    </location>
</feature>
<accession>A0A1Y2GWX8</accession>
<name>A0A1Y2GWX8_9FUNG</name>
<organism evidence="3 4">
    <name type="scientific">Lobosporangium transversale</name>
    <dbReference type="NCBI Taxonomy" id="64571"/>
    <lineage>
        <taxon>Eukaryota</taxon>
        <taxon>Fungi</taxon>
        <taxon>Fungi incertae sedis</taxon>
        <taxon>Mucoromycota</taxon>
        <taxon>Mortierellomycotina</taxon>
        <taxon>Mortierellomycetes</taxon>
        <taxon>Mortierellales</taxon>
        <taxon>Mortierellaceae</taxon>
        <taxon>Lobosporangium</taxon>
    </lineage>
</organism>
<protein>
    <submittedName>
        <fullName evidence="3">Uncharacterized protein</fullName>
    </submittedName>
</protein>